<evidence type="ECO:0000313" key="2">
    <source>
        <dbReference type="Proteomes" id="UP001430953"/>
    </source>
</evidence>
<comment type="caution">
    <text evidence="1">The sequence shown here is derived from an EMBL/GenBank/DDBJ whole genome shotgun (WGS) entry which is preliminary data.</text>
</comment>
<organism evidence="1 2">
    <name type="scientific">Cardiocondyla obscurior</name>
    <dbReference type="NCBI Taxonomy" id="286306"/>
    <lineage>
        <taxon>Eukaryota</taxon>
        <taxon>Metazoa</taxon>
        <taxon>Ecdysozoa</taxon>
        <taxon>Arthropoda</taxon>
        <taxon>Hexapoda</taxon>
        <taxon>Insecta</taxon>
        <taxon>Pterygota</taxon>
        <taxon>Neoptera</taxon>
        <taxon>Endopterygota</taxon>
        <taxon>Hymenoptera</taxon>
        <taxon>Apocrita</taxon>
        <taxon>Aculeata</taxon>
        <taxon>Formicoidea</taxon>
        <taxon>Formicidae</taxon>
        <taxon>Myrmicinae</taxon>
        <taxon>Cardiocondyla</taxon>
    </lineage>
</organism>
<gene>
    <name evidence="1" type="ORF">PUN28_007482</name>
</gene>
<protein>
    <submittedName>
        <fullName evidence="1">Uncharacterized protein</fullName>
    </submittedName>
</protein>
<dbReference type="AlphaFoldDB" id="A0AAW2G580"/>
<dbReference type="EMBL" id="JADYXP020000006">
    <property type="protein sequence ID" value="KAL0122828.1"/>
    <property type="molecule type" value="Genomic_DNA"/>
</dbReference>
<dbReference type="Proteomes" id="UP001430953">
    <property type="component" value="Unassembled WGS sequence"/>
</dbReference>
<evidence type="ECO:0000313" key="1">
    <source>
        <dbReference type="EMBL" id="KAL0122828.1"/>
    </source>
</evidence>
<name>A0AAW2G580_9HYME</name>
<reference evidence="1 2" key="1">
    <citation type="submission" date="2023-03" db="EMBL/GenBank/DDBJ databases">
        <title>High recombination rates correlate with genetic variation in Cardiocondyla obscurior ants.</title>
        <authorList>
            <person name="Errbii M."/>
        </authorList>
    </citation>
    <scope>NUCLEOTIDE SEQUENCE [LARGE SCALE GENOMIC DNA]</scope>
    <source>
        <strain evidence="1">Alpha-2009</strain>
        <tissue evidence="1">Whole body</tissue>
    </source>
</reference>
<sequence>MWILKIEYQNFYFLPYITFIRMDDVDIFFLSICCCNVRVLCDETIKKEIKTTPIHIIKK</sequence>
<proteinExistence type="predicted"/>
<keyword evidence="2" id="KW-1185">Reference proteome</keyword>
<accession>A0AAW2G580</accession>